<evidence type="ECO:0000256" key="6">
    <source>
        <dbReference type="ARBA" id="ARBA00023316"/>
    </source>
</evidence>
<dbReference type="Pfam" id="PF02875">
    <property type="entry name" value="Mur_ligase_C"/>
    <property type="match status" value="1"/>
</dbReference>
<evidence type="ECO:0000313" key="13">
    <source>
        <dbReference type="Proteomes" id="UP000886744"/>
    </source>
</evidence>
<keyword evidence="7" id="KW-0460">Magnesium</keyword>
<feature type="binding site" evidence="7">
    <location>
        <begin position="156"/>
        <end position="157"/>
    </location>
    <ligand>
        <name>UDP-N-acetyl-alpha-D-muramoyl-L-alanyl-D-glutamate</name>
        <dbReference type="ChEBI" id="CHEBI:83900"/>
    </ligand>
</feature>
<feature type="domain" description="Mur ligase C-terminal" evidence="10">
    <location>
        <begin position="330"/>
        <end position="459"/>
    </location>
</feature>
<proteinExistence type="inferred from homology"/>
<dbReference type="InterPro" id="IPR036565">
    <property type="entry name" value="Mur-like_cat_sf"/>
</dbReference>
<comment type="cofactor">
    <cofactor evidence="7">
        <name>Mg(2+)</name>
        <dbReference type="ChEBI" id="CHEBI:18420"/>
    </cofactor>
</comment>
<dbReference type="GO" id="GO:0008360">
    <property type="term" value="P:regulation of cell shape"/>
    <property type="evidence" value="ECO:0007669"/>
    <property type="project" value="UniProtKB-KW"/>
</dbReference>
<evidence type="ECO:0000259" key="9">
    <source>
        <dbReference type="Pfam" id="PF01225"/>
    </source>
</evidence>
<feature type="binding site" evidence="7">
    <location>
        <position position="155"/>
    </location>
    <ligand>
        <name>UDP-N-acetyl-alpha-D-muramoyl-L-alanyl-D-glutamate</name>
        <dbReference type="ChEBI" id="CHEBI:83900"/>
    </ligand>
</feature>
<evidence type="ECO:0000313" key="12">
    <source>
        <dbReference type="EMBL" id="HIR62747.1"/>
    </source>
</evidence>
<feature type="binding site" evidence="7">
    <location>
        <begin position="114"/>
        <end position="120"/>
    </location>
    <ligand>
        <name>ATP</name>
        <dbReference type="ChEBI" id="CHEBI:30616"/>
    </ligand>
</feature>
<evidence type="ECO:0000256" key="8">
    <source>
        <dbReference type="RuleBase" id="RU004135"/>
    </source>
</evidence>
<gene>
    <name evidence="7" type="primary">murE</name>
    <name evidence="12" type="ORF">IAC94_04405</name>
</gene>
<comment type="similarity">
    <text evidence="1 7">Belongs to the MurCDEF family. MurE subfamily.</text>
</comment>
<feature type="short sequence motif" description="Meso-diaminopimelate recognition motif" evidence="7">
    <location>
        <begin position="404"/>
        <end position="407"/>
    </location>
</feature>
<dbReference type="EMBL" id="DVHI01000057">
    <property type="protein sequence ID" value="HIR62747.1"/>
    <property type="molecule type" value="Genomic_DNA"/>
</dbReference>
<dbReference type="EC" id="6.3.2.13" evidence="7"/>
<dbReference type="GO" id="GO:0005524">
    <property type="term" value="F:ATP binding"/>
    <property type="evidence" value="ECO:0007669"/>
    <property type="project" value="UniProtKB-UniRule"/>
</dbReference>
<keyword evidence="7" id="KW-0547">Nucleotide-binding</keyword>
<dbReference type="GO" id="GO:0009252">
    <property type="term" value="P:peptidoglycan biosynthetic process"/>
    <property type="evidence" value="ECO:0007669"/>
    <property type="project" value="UniProtKB-UniRule"/>
</dbReference>
<evidence type="ECO:0000259" key="10">
    <source>
        <dbReference type="Pfam" id="PF02875"/>
    </source>
</evidence>
<dbReference type="NCBIfam" id="TIGR01085">
    <property type="entry name" value="murE"/>
    <property type="match status" value="1"/>
</dbReference>
<protein>
    <recommendedName>
        <fullName evidence="7">UDP-N-acetylmuramoyl-L-alanyl-D-glutamate--2,6-diaminopimelate ligase</fullName>
        <ecNumber evidence="7">6.3.2.13</ecNumber>
    </recommendedName>
    <alternativeName>
        <fullName evidence="7">Meso-A2pm-adding enzyme</fullName>
    </alternativeName>
    <alternativeName>
        <fullName evidence="7">Meso-diaminopimelate-adding enzyme</fullName>
    </alternativeName>
    <alternativeName>
        <fullName evidence="7">UDP-MurNAc-L-Ala-D-Glu:meso-diaminopimelate ligase</fullName>
    </alternativeName>
    <alternativeName>
        <fullName evidence="7">UDP-MurNAc-tripeptide synthetase</fullName>
    </alternativeName>
    <alternativeName>
        <fullName evidence="7">UDP-N-acetylmuramyl-tripeptide synthetase</fullName>
    </alternativeName>
</protein>
<feature type="binding site" evidence="7">
    <location>
        <position position="461"/>
    </location>
    <ligand>
        <name>meso-2,6-diaminopimelate</name>
        <dbReference type="ChEBI" id="CHEBI:57791"/>
    </ligand>
</feature>
<keyword evidence="7" id="KW-0963">Cytoplasm</keyword>
<dbReference type="InterPro" id="IPR036615">
    <property type="entry name" value="Mur_ligase_C_dom_sf"/>
</dbReference>
<comment type="PTM">
    <text evidence="7">Carboxylation is probably crucial for Mg(2+) binding and, consequently, for the gamma-phosphate positioning of ATP.</text>
</comment>
<dbReference type="InterPro" id="IPR035911">
    <property type="entry name" value="MurE/MurF_N"/>
</dbReference>
<dbReference type="Gene3D" id="3.40.1390.10">
    <property type="entry name" value="MurE/MurF, N-terminal domain"/>
    <property type="match status" value="1"/>
</dbReference>
<keyword evidence="2 7" id="KW-0132">Cell division</keyword>
<keyword evidence="6 7" id="KW-0961">Cell wall biogenesis/degradation</keyword>
<keyword evidence="4 7" id="KW-0573">Peptidoglycan synthesis</keyword>
<feature type="domain" description="Mur ligase central" evidence="11">
    <location>
        <begin position="112"/>
        <end position="308"/>
    </location>
</feature>
<dbReference type="InterPro" id="IPR004101">
    <property type="entry name" value="Mur_ligase_C"/>
</dbReference>
<dbReference type="Pfam" id="PF01225">
    <property type="entry name" value="Mur_ligase"/>
    <property type="match status" value="1"/>
</dbReference>
<evidence type="ECO:0000256" key="1">
    <source>
        <dbReference type="ARBA" id="ARBA00005898"/>
    </source>
</evidence>
<dbReference type="GO" id="GO:0071555">
    <property type="term" value="P:cell wall organization"/>
    <property type="evidence" value="ECO:0007669"/>
    <property type="project" value="UniProtKB-KW"/>
</dbReference>
<name>A0A9D1E192_9BACT</name>
<comment type="subcellular location">
    <subcellularLocation>
        <location evidence="7 8">Cytoplasm</location>
    </subcellularLocation>
</comment>
<keyword evidence="5 7" id="KW-0131">Cell cycle</keyword>
<feature type="modified residue" description="N6-carboxylysine" evidence="7">
    <location>
        <position position="223"/>
    </location>
</feature>
<reference evidence="12" key="1">
    <citation type="submission" date="2020-10" db="EMBL/GenBank/DDBJ databases">
        <authorList>
            <person name="Gilroy R."/>
        </authorList>
    </citation>
    <scope>NUCLEOTIDE SEQUENCE</scope>
    <source>
        <strain evidence="12">ChiHjej13B12-12457</strain>
    </source>
</reference>
<feature type="binding site" evidence="7">
    <location>
        <position position="189"/>
    </location>
    <ligand>
        <name>UDP-N-acetyl-alpha-D-muramoyl-L-alanyl-D-glutamate</name>
        <dbReference type="ChEBI" id="CHEBI:83900"/>
    </ligand>
</feature>
<dbReference type="Gene3D" id="3.90.190.20">
    <property type="entry name" value="Mur ligase, C-terminal domain"/>
    <property type="match status" value="1"/>
</dbReference>
<feature type="binding site" evidence="7">
    <location>
        <position position="191"/>
    </location>
    <ligand>
        <name>UDP-N-acetyl-alpha-D-muramoyl-L-alanyl-D-glutamate</name>
        <dbReference type="ChEBI" id="CHEBI:83900"/>
    </ligand>
</feature>
<dbReference type="Gene3D" id="3.40.1190.10">
    <property type="entry name" value="Mur-like, catalytic domain"/>
    <property type="match status" value="1"/>
</dbReference>
<dbReference type="GO" id="GO:0051301">
    <property type="term" value="P:cell division"/>
    <property type="evidence" value="ECO:0007669"/>
    <property type="project" value="UniProtKB-KW"/>
</dbReference>
<dbReference type="Pfam" id="PF08245">
    <property type="entry name" value="Mur_ligase_M"/>
    <property type="match status" value="1"/>
</dbReference>
<dbReference type="AlphaFoldDB" id="A0A9D1E192"/>
<feature type="domain" description="Mur ligase N-terminal catalytic" evidence="9">
    <location>
        <begin position="22"/>
        <end position="91"/>
    </location>
</feature>
<dbReference type="InterPro" id="IPR005761">
    <property type="entry name" value="UDP-N-AcMur-Glu-dNH2Pim_ligase"/>
</dbReference>
<keyword evidence="3 7" id="KW-0133">Cell shape</keyword>
<keyword evidence="7 12" id="KW-0436">Ligase</keyword>
<dbReference type="SUPFAM" id="SSF53623">
    <property type="entry name" value="MurD-like peptide ligases, catalytic domain"/>
    <property type="match status" value="1"/>
</dbReference>
<feature type="binding site" evidence="7">
    <location>
        <begin position="404"/>
        <end position="407"/>
    </location>
    <ligand>
        <name>meso-2,6-diaminopimelate</name>
        <dbReference type="ChEBI" id="CHEBI:57791"/>
    </ligand>
</feature>
<comment type="function">
    <text evidence="7">Catalyzes the addition of meso-diaminopimelic acid to the nucleotide precursor UDP-N-acetylmuramoyl-L-alanyl-D-glutamate (UMAG) in the biosynthesis of bacterial cell-wall peptidoglycan.</text>
</comment>
<feature type="binding site" evidence="7">
    <location>
        <position position="183"/>
    </location>
    <ligand>
        <name>UDP-N-acetyl-alpha-D-muramoyl-L-alanyl-D-glutamate</name>
        <dbReference type="ChEBI" id="CHEBI:83900"/>
    </ligand>
</feature>
<dbReference type="GO" id="GO:0005737">
    <property type="term" value="C:cytoplasm"/>
    <property type="evidence" value="ECO:0007669"/>
    <property type="project" value="UniProtKB-SubCell"/>
</dbReference>
<accession>A0A9D1E192</accession>
<evidence type="ECO:0000259" key="11">
    <source>
        <dbReference type="Pfam" id="PF08245"/>
    </source>
</evidence>
<dbReference type="PANTHER" id="PTHR23135">
    <property type="entry name" value="MUR LIGASE FAMILY MEMBER"/>
    <property type="match status" value="1"/>
</dbReference>
<sequence>MRLDYIIKGIDIERADGPLETEITDITSDSRQCRPGCLFVAIPGFDSDGHDYIAKAADAGAAAVIYQKPEALREILGRGMTAVRVKDSRNATPDIAGNFFSHPSRGMHLVGVTGTNGKTTIATLLYRLFTGLGYCCGLLSTIANYICGERFETTNTTQDPITLNRLMRMMVDRGCQYCFMEVSSHALHQGRVKGLNFRGAVFTNITHDHLDYHKTFQEYIRCKKLLFDSLDSNAFALINSDDRNAQIMVQNTAAKVYRYSEGSMAEFKVRIVERSLEGYLLSLDGTEVWTRFIGDYNAHNICAVYAAAALLGADREEVLRQISAMGPVAGRMEYIRGRRGITAVVDYAHTPDALENVLRTLLDIRGKSVLIAVFGCGGNRDRTKRPEMAAIGARYADRVVITSDNPRFEDPNAIIEDMKQGLDAEGMAKSLFITDRREAIRTAVMTAPDGAIILVAGKGHEDYQIVNGVKSHFDDKEILKEIML</sequence>
<dbReference type="SUPFAM" id="SSF53244">
    <property type="entry name" value="MurD-like peptide ligases, peptide-binding domain"/>
    <property type="match status" value="1"/>
</dbReference>
<dbReference type="GO" id="GO:0000287">
    <property type="term" value="F:magnesium ion binding"/>
    <property type="evidence" value="ECO:0007669"/>
    <property type="project" value="UniProtKB-UniRule"/>
</dbReference>
<evidence type="ECO:0000256" key="3">
    <source>
        <dbReference type="ARBA" id="ARBA00022960"/>
    </source>
</evidence>
<dbReference type="Proteomes" id="UP000886744">
    <property type="component" value="Unassembled WGS sequence"/>
</dbReference>
<keyword evidence="7" id="KW-0067">ATP-binding</keyword>
<evidence type="ECO:0000256" key="2">
    <source>
        <dbReference type="ARBA" id="ARBA00022618"/>
    </source>
</evidence>
<dbReference type="NCBIfam" id="NF001126">
    <property type="entry name" value="PRK00139.1-4"/>
    <property type="match status" value="1"/>
</dbReference>
<dbReference type="HAMAP" id="MF_00208">
    <property type="entry name" value="MurE"/>
    <property type="match status" value="1"/>
</dbReference>
<feature type="binding site" evidence="7">
    <location>
        <position position="457"/>
    </location>
    <ligand>
        <name>meso-2,6-diaminopimelate</name>
        <dbReference type="ChEBI" id="CHEBI:57791"/>
    </ligand>
</feature>
<evidence type="ECO:0000256" key="5">
    <source>
        <dbReference type="ARBA" id="ARBA00023306"/>
    </source>
</evidence>
<comment type="pathway">
    <text evidence="7 8">Cell wall biogenesis; peptidoglycan biosynthesis.</text>
</comment>
<dbReference type="PANTHER" id="PTHR23135:SF4">
    <property type="entry name" value="UDP-N-ACETYLMURAMOYL-L-ALANYL-D-GLUTAMATE--2,6-DIAMINOPIMELATE LIGASE MURE HOMOLOG, CHLOROPLASTIC"/>
    <property type="match status" value="1"/>
</dbReference>
<feature type="binding site" evidence="7">
    <location>
        <position position="30"/>
    </location>
    <ligand>
        <name>UDP-N-acetyl-alpha-D-muramoyl-L-alanyl-D-glutamate</name>
        <dbReference type="ChEBI" id="CHEBI:83900"/>
    </ligand>
</feature>
<comment type="caution">
    <text evidence="7">Lacks conserved residue(s) required for the propagation of feature annotation.</text>
</comment>
<dbReference type="SUPFAM" id="SSF63418">
    <property type="entry name" value="MurE/MurF N-terminal domain"/>
    <property type="match status" value="1"/>
</dbReference>
<reference evidence="12" key="2">
    <citation type="journal article" date="2021" name="PeerJ">
        <title>Extensive microbial diversity within the chicken gut microbiome revealed by metagenomics and culture.</title>
        <authorList>
            <person name="Gilroy R."/>
            <person name="Ravi A."/>
            <person name="Getino M."/>
            <person name="Pursley I."/>
            <person name="Horton D.L."/>
            <person name="Alikhan N.F."/>
            <person name="Baker D."/>
            <person name="Gharbi K."/>
            <person name="Hall N."/>
            <person name="Watson M."/>
            <person name="Adriaenssens E.M."/>
            <person name="Foster-Nyarko E."/>
            <person name="Jarju S."/>
            <person name="Secka A."/>
            <person name="Antonio M."/>
            <person name="Oren A."/>
            <person name="Chaudhuri R.R."/>
            <person name="La Ragione R."/>
            <person name="Hildebrand F."/>
            <person name="Pallen M.J."/>
        </authorList>
    </citation>
    <scope>NUCLEOTIDE SEQUENCE</scope>
    <source>
        <strain evidence="12">ChiHjej13B12-12457</strain>
    </source>
</reference>
<organism evidence="12 13">
    <name type="scientific">Candidatus Coprenecus avistercoris</name>
    <dbReference type="NCBI Taxonomy" id="2840730"/>
    <lineage>
        <taxon>Bacteria</taxon>
        <taxon>Pseudomonadati</taxon>
        <taxon>Bacteroidota</taxon>
        <taxon>Bacteroidia</taxon>
        <taxon>Bacteroidales</taxon>
        <taxon>Rikenellaceae</taxon>
        <taxon>Rikenellaceae incertae sedis</taxon>
        <taxon>Candidatus Coprenecus</taxon>
    </lineage>
</organism>
<comment type="catalytic activity">
    <reaction evidence="7">
        <text>UDP-N-acetyl-alpha-D-muramoyl-L-alanyl-D-glutamate + meso-2,6-diaminopimelate + ATP = UDP-N-acetyl-alpha-D-muramoyl-L-alanyl-gamma-D-glutamyl-meso-2,6-diaminopimelate + ADP + phosphate + H(+)</text>
        <dbReference type="Rhea" id="RHEA:23676"/>
        <dbReference type="ChEBI" id="CHEBI:15378"/>
        <dbReference type="ChEBI" id="CHEBI:30616"/>
        <dbReference type="ChEBI" id="CHEBI:43474"/>
        <dbReference type="ChEBI" id="CHEBI:57791"/>
        <dbReference type="ChEBI" id="CHEBI:83900"/>
        <dbReference type="ChEBI" id="CHEBI:83905"/>
        <dbReference type="ChEBI" id="CHEBI:456216"/>
        <dbReference type="EC" id="6.3.2.13"/>
    </reaction>
</comment>
<dbReference type="InterPro" id="IPR000713">
    <property type="entry name" value="Mur_ligase_N"/>
</dbReference>
<evidence type="ECO:0000256" key="7">
    <source>
        <dbReference type="HAMAP-Rule" id="MF_00208"/>
    </source>
</evidence>
<dbReference type="InterPro" id="IPR013221">
    <property type="entry name" value="Mur_ligase_cen"/>
</dbReference>
<evidence type="ECO:0000256" key="4">
    <source>
        <dbReference type="ARBA" id="ARBA00022984"/>
    </source>
</evidence>
<feature type="binding site" evidence="7">
    <location>
        <position position="380"/>
    </location>
    <ligand>
        <name>meso-2,6-diaminopimelate</name>
        <dbReference type="ChEBI" id="CHEBI:57791"/>
    </ligand>
</feature>
<comment type="caution">
    <text evidence="12">The sequence shown here is derived from an EMBL/GenBank/DDBJ whole genome shotgun (WGS) entry which is preliminary data.</text>
</comment>
<dbReference type="GO" id="GO:0008765">
    <property type="term" value="F:UDP-N-acetylmuramoylalanyl-D-glutamate-2,6-diaminopimelate ligase activity"/>
    <property type="evidence" value="ECO:0007669"/>
    <property type="project" value="UniProtKB-UniRule"/>
</dbReference>